<sequence length="253" mass="27959">MARASAIREGGRESADDRDGEECIGINNIVEKVEIKTLQDKKKVPEKCIIAQQITLEDEKQIFSVDGLEKQDVSLILGIPQIRMCVDISHTDIVDLTVSATSIEGKCPGPTLSITNNDNLTVLRIVGKPFGYTKTEAIRVRGNRKLYSGLGEMLRNQFGARIDIQPEGECGVPNPFYSFNQVAGCKSLYGPLVVNGSVADESFRLAPGTKYNYTGCIQISNTNMTDCSFLEAFRKAFFPIEGCNQCEFHCFLR</sequence>
<name>A0A3P7ZBQ0_HELPZ</name>
<keyword evidence="2" id="KW-1185">Reference proteome</keyword>
<organism evidence="1">
    <name type="scientific">Heligmosomoides polygyrus</name>
    <name type="common">Parasitic roundworm</name>
    <dbReference type="NCBI Taxonomy" id="6339"/>
    <lineage>
        <taxon>Eukaryota</taxon>
        <taxon>Metazoa</taxon>
        <taxon>Ecdysozoa</taxon>
        <taxon>Nematoda</taxon>
        <taxon>Chromadorea</taxon>
        <taxon>Rhabditida</taxon>
        <taxon>Rhabditina</taxon>
        <taxon>Rhabditomorpha</taxon>
        <taxon>Strongyloidea</taxon>
        <taxon>Heligmosomidae</taxon>
        <taxon>Heligmosomoides</taxon>
    </lineage>
</organism>
<reference evidence="1 2" key="1">
    <citation type="submission" date="2018-11" db="EMBL/GenBank/DDBJ databases">
        <authorList>
            <consortium name="Pathogen Informatics"/>
        </authorList>
    </citation>
    <scope>NUCLEOTIDE SEQUENCE [LARGE SCALE GENOMIC DNA]</scope>
</reference>
<dbReference type="OrthoDB" id="5875632at2759"/>
<protein>
    <submittedName>
        <fullName evidence="3">Recep_L_domain domain-containing protein</fullName>
    </submittedName>
</protein>
<proteinExistence type="predicted"/>
<dbReference type="EMBL" id="UZAH01027008">
    <property type="protein sequence ID" value="VDO87699.1"/>
    <property type="molecule type" value="Genomic_DNA"/>
</dbReference>
<dbReference type="Proteomes" id="UP000050761">
    <property type="component" value="Unassembled WGS sequence"/>
</dbReference>
<evidence type="ECO:0000313" key="2">
    <source>
        <dbReference type="Proteomes" id="UP000050761"/>
    </source>
</evidence>
<gene>
    <name evidence="1" type="ORF">HPBE_LOCUS11173</name>
</gene>
<accession>A0A3P7ZBQ0</accession>
<evidence type="ECO:0000313" key="3">
    <source>
        <dbReference type="WBParaSite" id="HPBE_0001117201-mRNA-1"/>
    </source>
</evidence>
<evidence type="ECO:0000313" key="1">
    <source>
        <dbReference type="EMBL" id="VDO87699.1"/>
    </source>
</evidence>
<dbReference type="AlphaFoldDB" id="A0A3P7ZBQ0"/>
<dbReference type="WBParaSite" id="HPBE_0001117201-mRNA-1">
    <property type="protein sequence ID" value="HPBE_0001117201-mRNA-1"/>
    <property type="gene ID" value="HPBE_0001117201"/>
</dbReference>
<reference evidence="3" key="2">
    <citation type="submission" date="2019-09" db="UniProtKB">
        <authorList>
            <consortium name="WormBaseParasite"/>
        </authorList>
    </citation>
    <scope>IDENTIFICATION</scope>
</reference>